<keyword evidence="15" id="KW-0812">Transmembrane</keyword>
<evidence type="ECO:0000256" key="16">
    <source>
        <dbReference type="SAM" id="SignalP"/>
    </source>
</evidence>
<feature type="region of interest" description="Disordered" evidence="14">
    <location>
        <begin position="553"/>
        <end position="616"/>
    </location>
</feature>
<evidence type="ECO:0000256" key="9">
    <source>
        <dbReference type="ARBA" id="ARBA00024991"/>
    </source>
</evidence>
<keyword evidence="7" id="KW-0628">Postsynaptic cell membrane</keyword>
<feature type="signal peptide" evidence="16">
    <location>
        <begin position="1"/>
        <end position="18"/>
    </location>
</feature>
<keyword evidence="16" id="KW-0732">Signal</keyword>
<evidence type="ECO:0000256" key="12">
    <source>
        <dbReference type="ARBA" id="ARBA00031034"/>
    </source>
</evidence>
<dbReference type="GO" id="GO:0043236">
    <property type="term" value="F:laminin binding"/>
    <property type="evidence" value="ECO:0007669"/>
    <property type="project" value="TreeGrafter"/>
</dbReference>
<gene>
    <name evidence="18" type="ORF">CBOVIS_LOCUS2990</name>
</gene>
<dbReference type="InterPro" id="IPR013783">
    <property type="entry name" value="Ig-like_fold"/>
</dbReference>
<dbReference type="Gene3D" id="2.60.40.10">
    <property type="entry name" value="Immunoglobulins"/>
    <property type="match status" value="2"/>
</dbReference>
<evidence type="ECO:0000256" key="10">
    <source>
        <dbReference type="ARBA" id="ARBA00026224"/>
    </source>
</evidence>
<comment type="subcellular location">
    <subcellularLocation>
        <location evidence="1">Cell membrane</location>
        <location evidence="1">Sarcolemma</location>
    </subcellularLocation>
    <subcellularLocation>
        <location evidence="3">Nucleus</location>
        <location evidence="3">Nucleoplasm</location>
    </subcellularLocation>
    <subcellularLocation>
        <location evidence="13">Postsynaptic cell membrane</location>
    </subcellularLocation>
    <subcellularLocation>
        <location evidence="2">Secreted</location>
        <location evidence="2">Extracellular space</location>
    </subcellularLocation>
</comment>
<dbReference type="GO" id="GO:0007411">
    <property type="term" value="P:axon guidance"/>
    <property type="evidence" value="ECO:0007669"/>
    <property type="project" value="TreeGrafter"/>
</dbReference>
<evidence type="ECO:0000256" key="1">
    <source>
        <dbReference type="ARBA" id="ARBA00004135"/>
    </source>
</evidence>
<comment type="function">
    <text evidence="9">Transmembrane protein that plays important roles in connecting the extracellular matrix to the cytoskeleton. Acts as a cell adhesion receptor in both muscle and non-muscle tissues. Receptor for both DMD and UTRN and, through these interactions, scaffolds axin to the cytoskeleton. Also functions in cell adhesion-mediated signaling and implicated in cell polarity.</text>
</comment>
<evidence type="ECO:0000259" key="17">
    <source>
        <dbReference type="PROSITE" id="PS51699"/>
    </source>
</evidence>
<evidence type="ECO:0000256" key="6">
    <source>
        <dbReference type="ARBA" id="ARBA00023242"/>
    </source>
</evidence>
<dbReference type="SUPFAM" id="SSF49313">
    <property type="entry name" value="Cadherin-like"/>
    <property type="match status" value="2"/>
</dbReference>
<reference evidence="18 19" key="1">
    <citation type="submission" date="2020-04" db="EMBL/GenBank/DDBJ databases">
        <authorList>
            <person name="Laetsch R D."/>
            <person name="Stevens L."/>
            <person name="Kumar S."/>
            <person name="Blaxter L. M."/>
        </authorList>
    </citation>
    <scope>NUCLEOTIDE SEQUENCE [LARGE SCALE GENOMIC DNA]</scope>
</reference>
<dbReference type="GO" id="GO:0045211">
    <property type="term" value="C:postsynaptic membrane"/>
    <property type="evidence" value="ECO:0007669"/>
    <property type="project" value="UniProtKB-SubCell"/>
</dbReference>
<comment type="caution">
    <text evidence="18">The sequence shown here is derived from an EMBL/GenBank/DDBJ whole genome shotgun (WGS) entry which is preliminary data.</text>
</comment>
<evidence type="ECO:0000256" key="7">
    <source>
        <dbReference type="ARBA" id="ARBA00023257"/>
    </source>
</evidence>
<dbReference type="PANTHER" id="PTHR21559">
    <property type="entry name" value="DYSTROGLYCAN-RELATED"/>
    <property type="match status" value="1"/>
</dbReference>
<dbReference type="InterPro" id="IPR015919">
    <property type="entry name" value="Cadherin-like_sf"/>
</dbReference>
<evidence type="ECO:0000256" key="5">
    <source>
        <dbReference type="ARBA" id="ARBA00023018"/>
    </source>
</evidence>
<dbReference type="SMART" id="SM00736">
    <property type="entry name" value="CADG"/>
    <property type="match status" value="1"/>
</dbReference>
<keyword evidence="5" id="KW-0770">Synapse</keyword>
<sequence>MILRVSFVLAMSLAIASAIPAHQTLFVGQFYQLSFTTKTTVTLEDGGPLPDWFKFENDILQGIPTENDLGTIVIQISSEGNRPYKIPITVRSETEGACGDEDTYFIEAYFEKENNITNRVEAALNLMEQADKKTLRTYSRDYARQCRTVENLMSERAPGDFVVLWKAACDDFDEATDVLNDFIEREDIDYDNVIMTKGRYNKNNKDLEPTTKSSPKTKATTPTTTTKTTTEAKTTITEKIDDEITKIAMTVEQLRTTTELIRTTRKISDNKPVLLNRIPLFTCIRGEICELRVSPETFKDVEDGDTFKLKLSIVALENADIWMHIDHNKGMIGVPMSTGEYSYRLEARDNAGQMASAPFSVIVKPSIPANHKIQFDMDMPSAQILATRPQTRNMFMRAMARALKAPVTSFTLHEITTKKNKTVVTWSNNTLPSQFCDEPALNAMVAKMIIKQKSRTKTEFVKAMGNNFYVRRVSMERLRNCEPDVEVSTTAPTIQSVAEADSEVIIIGVLTFFIIFLVCGIIVYFCCLKGKGKKDKANNKDYVSKGMPVVFPDEVEENDPATAGTPMLAREERPPLKVSQHENPLYKPPPPIANSPRLGQSASSSGQRLPPPFIPP</sequence>
<dbReference type="PANTHER" id="PTHR21559:SF21">
    <property type="entry name" value="DYSTROGLYCAN 1"/>
    <property type="match status" value="1"/>
</dbReference>
<feature type="compositionally biased region" description="Polar residues" evidence="14">
    <location>
        <begin position="597"/>
        <end position="607"/>
    </location>
</feature>
<dbReference type="GO" id="GO:0002009">
    <property type="term" value="P:morphogenesis of an epithelium"/>
    <property type="evidence" value="ECO:0007669"/>
    <property type="project" value="TreeGrafter"/>
</dbReference>
<dbReference type="InterPro" id="IPR008465">
    <property type="entry name" value="DAG1_C"/>
</dbReference>
<protein>
    <recommendedName>
        <fullName evidence="10">Dystroglycan 1</fullName>
    </recommendedName>
    <alternativeName>
        <fullName evidence="12">Dystroglycan</fullName>
    </alternativeName>
    <alternativeName>
        <fullName evidence="11">Dystrophin-associated glycoprotein 1</fullName>
    </alternativeName>
</protein>
<feature type="region of interest" description="Disordered" evidence="14">
    <location>
        <begin position="201"/>
        <end position="230"/>
    </location>
</feature>
<feature type="chain" id="PRO_5035739868" description="Dystroglycan 1" evidence="16">
    <location>
        <begin position="19"/>
        <end position="616"/>
    </location>
</feature>
<organism evidence="18 19">
    <name type="scientific">Caenorhabditis bovis</name>
    <dbReference type="NCBI Taxonomy" id="2654633"/>
    <lineage>
        <taxon>Eukaryota</taxon>
        <taxon>Metazoa</taxon>
        <taxon>Ecdysozoa</taxon>
        <taxon>Nematoda</taxon>
        <taxon>Chromadorea</taxon>
        <taxon>Rhabditida</taxon>
        <taxon>Rhabditina</taxon>
        <taxon>Rhabditomorpha</taxon>
        <taxon>Rhabditoidea</taxon>
        <taxon>Rhabditidae</taxon>
        <taxon>Peloderinae</taxon>
        <taxon>Caenorhabditis</taxon>
    </lineage>
</organism>
<dbReference type="InterPro" id="IPR030398">
    <property type="entry name" value="SEA_DG_dom"/>
</dbReference>
<evidence type="ECO:0000256" key="15">
    <source>
        <dbReference type="SAM" id="Phobius"/>
    </source>
</evidence>
<keyword evidence="15" id="KW-0472">Membrane</keyword>
<comment type="function">
    <text evidence="8">The dystroglycan complex is involved in a number of processes including laminin and basement membrane assembly, sarcolemmal stability, cell survival, peripheral nerve myelination, nodal structure, cell migration, and epithelial polarization.</text>
</comment>
<evidence type="ECO:0000256" key="4">
    <source>
        <dbReference type="ARBA" id="ARBA00022553"/>
    </source>
</evidence>
<dbReference type="PROSITE" id="PS51699">
    <property type="entry name" value="SEA_DG"/>
    <property type="match status" value="1"/>
</dbReference>
<feature type="compositionally biased region" description="Low complexity" evidence="14">
    <location>
        <begin position="210"/>
        <end position="230"/>
    </location>
</feature>
<feature type="domain" description="Peptidase S72" evidence="17">
    <location>
        <begin position="368"/>
        <end position="480"/>
    </location>
</feature>
<evidence type="ECO:0000256" key="2">
    <source>
        <dbReference type="ARBA" id="ARBA00004239"/>
    </source>
</evidence>
<dbReference type="GO" id="GO:0005576">
    <property type="term" value="C:extracellular region"/>
    <property type="evidence" value="ECO:0007669"/>
    <property type="project" value="UniProtKB-SubCell"/>
</dbReference>
<dbReference type="GO" id="GO:0021675">
    <property type="term" value="P:nerve development"/>
    <property type="evidence" value="ECO:0007669"/>
    <property type="project" value="TreeGrafter"/>
</dbReference>
<keyword evidence="15" id="KW-1133">Transmembrane helix</keyword>
<dbReference type="GO" id="GO:0005654">
    <property type="term" value="C:nucleoplasm"/>
    <property type="evidence" value="ECO:0007669"/>
    <property type="project" value="UniProtKB-SubCell"/>
</dbReference>
<evidence type="ECO:0000256" key="11">
    <source>
        <dbReference type="ARBA" id="ARBA00030092"/>
    </source>
</evidence>
<dbReference type="InterPro" id="IPR006644">
    <property type="entry name" value="Cadg"/>
</dbReference>
<name>A0A8S1E813_9PELO</name>
<evidence type="ECO:0000313" key="18">
    <source>
        <dbReference type="EMBL" id="CAB3399953.1"/>
    </source>
</evidence>
<evidence type="ECO:0000313" key="19">
    <source>
        <dbReference type="Proteomes" id="UP000494206"/>
    </source>
</evidence>
<evidence type="ECO:0000256" key="13">
    <source>
        <dbReference type="ARBA" id="ARBA00034100"/>
    </source>
</evidence>
<dbReference type="GO" id="GO:0016011">
    <property type="term" value="C:dystroglycan complex"/>
    <property type="evidence" value="ECO:0007669"/>
    <property type="project" value="TreeGrafter"/>
</dbReference>
<evidence type="ECO:0000256" key="8">
    <source>
        <dbReference type="ARBA" id="ARBA00023567"/>
    </source>
</evidence>
<dbReference type="EMBL" id="CADEPM010000002">
    <property type="protein sequence ID" value="CAB3399953.1"/>
    <property type="molecule type" value="Genomic_DNA"/>
</dbReference>
<dbReference type="GO" id="GO:0005509">
    <property type="term" value="F:calcium ion binding"/>
    <property type="evidence" value="ECO:0007669"/>
    <property type="project" value="InterPro"/>
</dbReference>
<keyword evidence="19" id="KW-1185">Reference proteome</keyword>
<dbReference type="AlphaFoldDB" id="A0A8S1E813"/>
<keyword evidence="4" id="KW-0597">Phosphoprotein</keyword>
<evidence type="ECO:0000256" key="14">
    <source>
        <dbReference type="SAM" id="MobiDB-lite"/>
    </source>
</evidence>
<accession>A0A8S1E813</accession>
<proteinExistence type="predicted"/>
<dbReference type="GO" id="GO:0042383">
    <property type="term" value="C:sarcolemma"/>
    <property type="evidence" value="ECO:0007669"/>
    <property type="project" value="UniProtKB-SubCell"/>
</dbReference>
<feature type="transmembrane region" description="Helical" evidence="15">
    <location>
        <begin position="504"/>
        <end position="527"/>
    </location>
</feature>
<dbReference type="OrthoDB" id="5990676at2759"/>
<dbReference type="Proteomes" id="UP000494206">
    <property type="component" value="Unassembled WGS sequence"/>
</dbReference>
<dbReference type="Pfam" id="PF05454">
    <property type="entry name" value="DAG1"/>
    <property type="match status" value="1"/>
</dbReference>
<evidence type="ECO:0000256" key="3">
    <source>
        <dbReference type="ARBA" id="ARBA00004642"/>
    </source>
</evidence>
<keyword evidence="6" id="KW-0539">Nucleus</keyword>